<dbReference type="SUPFAM" id="SSF48452">
    <property type="entry name" value="TPR-like"/>
    <property type="match status" value="2"/>
</dbReference>
<dbReference type="RefSeq" id="WP_348262659.1">
    <property type="nucleotide sequence ID" value="NZ_CP121196.1"/>
</dbReference>
<evidence type="ECO:0008006" key="2">
    <source>
        <dbReference type="Google" id="ProtNLM"/>
    </source>
</evidence>
<name>A0AAU7DHU8_9BACT</name>
<accession>A0AAU7DHU8</accession>
<proteinExistence type="predicted"/>
<dbReference type="Gene3D" id="1.25.40.10">
    <property type="entry name" value="Tetratricopeptide repeat domain"/>
    <property type="match status" value="2"/>
</dbReference>
<protein>
    <recommendedName>
        <fullName evidence="2">Tetratricopeptide repeat-containing protein</fullName>
    </recommendedName>
</protein>
<dbReference type="AlphaFoldDB" id="A0AAU7DHU8"/>
<evidence type="ECO:0000313" key="1">
    <source>
        <dbReference type="EMBL" id="XBH17434.1"/>
    </source>
</evidence>
<organism evidence="1">
    <name type="scientific">Telmatobacter sp. DSM 110680</name>
    <dbReference type="NCBI Taxonomy" id="3036704"/>
    <lineage>
        <taxon>Bacteria</taxon>
        <taxon>Pseudomonadati</taxon>
        <taxon>Acidobacteriota</taxon>
        <taxon>Terriglobia</taxon>
        <taxon>Terriglobales</taxon>
        <taxon>Acidobacteriaceae</taxon>
        <taxon>Telmatobacter</taxon>
    </lineage>
</organism>
<gene>
    <name evidence="1" type="ORF">P8935_23070</name>
</gene>
<dbReference type="InterPro" id="IPR011990">
    <property type="entry name" value="TPR-like_helical_dom_sf"/>
</dbReference>
<dbReference type="EMBL" id="CP121196">
    <property type="protein sequence ID" value="XBH17434.1"/>
    <property type="molecule type" value="Genomic_DNA"/>
</dbReference>
<sequence>MQTLWKFMLTGYVGLAVVPFGCKAQDALSASVPDSIRKYEKLVEQPVAANSGAVWWKLALLDQDAARFNEAERAYTNAIRLLKAQKPDAVADVTDCMGTMYLQAGQLSKAEKLERDALTVREINKDSLGVGISWTHLSTLSLDQGHVSDAAMYAKWAVDQLLFAKNDDGKQKIATPEQKMSALIALSLARCEEGMCEDALAALQRARDIANSNYQTGSFPVSYIDFLTGYAHWKTGNAELAAELMRRGTAGMQAELGWGHPTYLAAMKQYALFLKQTARRAEASEVKKIINQIPKSHQQTGVTGSLF</sequence>
<reference evidence="1" key="1">
    <citation type="submission" date="2023-03" db="EMBL/GenBank/DDBJ databases">
        <title>Edaphobacter sp.</title>
        <authorList>
            <person name="Huber K.J."/>
            <person name="Papendorf J."/>
            <person name="Pilke C."/>
            <person name="Bunk B."/>
            <person name="Sproeer C."/>
            <person name="Pester M."/>
        </authorList>
    </citation>
    <scope>NUCLEOTIDE SEQUENCE</scope>
    <source>
        <strain evidence="1">DSM 110680</strain>
    </source>
</reference>